<evidence type="ECO:0000313" key="1">
    <source>
        <dbReference type="EMBL" id="AKM06177.1"/>
    </source>
</evidence>
<dbReference type="OrthoDB" id="8477976at2"/>
<dbReference type="PATRIC" id="fig|543877.4.peg.88"/>
<dbReference type="Proteomes" id="UP000037643">
    <property type="component" value="Chromosome"/>
</dbReference>
<keyword evidence="2" id="KW-1185">Reference proteome</keyword>
<dbReference type="RefSeq" id="WP_047805403.1">
    <property type="nucleotide sequence ID" value="NZ_CP011805.1"/>
</dbReference>
<dbReference type="InterPro" id="IPR023346">
    <property type="entry name" value="Lysozyme-like_dom_sf"/>
</dbReference>
<accession>A0A0G3X4T6</accession>
<dbReference type="EMBL" id="CP011805">
    <property type="protein sequence ID" value="AKM06177.1"/>
    <property type="molecule type" value="Genomic_DNA"/>
</dbReference>
<gene>
    <name evidence="1" type="ORF">AM2010_85</name>
</gene>
<protein>
    <submittedName>
        <fullName evidence="1">Lytic transglycosylase, catalytic</fullName>
    </submittedName>
</protein>
<dbReference type="SUPFAM" id="SSF53955">
    <property type="entry name" value="Lysozyme-like"/>
    <property type="match status" value="1"/>
</dbReference>
<dbReference type="Gene3D" id="1.10.530.10">
    <property type="match status" value="1"/>
</dbReference>
<sequence length="288" mass="30076">MPEVTSVQRSPAQGDAVQASIARASAATGVDFDYLLAQAKIESNLEPDARARTSSASGLYQFISSTWLETLDRHGRTHGLDWAEAAITRNGGRATVGDSGMRSQIMALRFDPDVSSLMAAELARDNAGELRGFLGREPDHAELYLAHFLGAGGAKSFLGALRDNPLTPAASLFPKAAQANAAIFYQGGRPRSVDDVMELVRGKVERAKEGGGIAPPIIAGGTGAYTPATPAAAFNHARRSFAAEPEAAPSRPSMAETLQATFGGSGALGGRAARQVGEAYGKFRAFGL</sequence>
<dbReference type="AlphaFoldDB" id="A0A0G3X4T6"/>
<organism evidence="1 2">
    <name type="scientific">Pelagerythrobacter marensis</name>
    <dbReference type="NCBI Taxonomy" id="543877"/>
    <lineage>
        <taxon>Bacteria</taxon>
        <taxon>Pseudomonadati</taxon>
        <taxon>Pseudomonadota</taxon>
        <taxon>Alphaproteobacteria</taxon>
        <taxon>Sphingomonadales</taxon>
        <taxon>Erythrobacteraceae</taxon>
        <taxon>Pelagerythrobacter</taxon>
    </lineage>
</organism>
<evidence type="ECO:0000313" key="2">
    <source>
        <dbReference type="Proteomes" id="UP000037643"/>
    </source>
</evidence>
<dbReference type="STRING" id="543877.AM2010_85"/>
<dbReference type="KEGG" id="amx:AM2010_85"/>
<proteinExistence type="predicted"/>
<reference evidence="1 2" key="1">
    <citation type="submission" date="2015-06" db="EMBL/GenBank/DDBJ databases">
        <authorList>
            <person name="Kim K.M."/>
        </authorList>
    </citation>
    <scope>NUCLEOTIDE SEQUENCE [LARGE SCALE GENOMIC DNA]</scope>
    <source>
        <strain evidence="1 2">KCTC 22370</strain>
    </source>
</reference>
<name>A0A0G3X4T6_9SPHN</name>